<feature type="signal peptide" evidence="1">
    <location>
        <begin position="1"/>
        <end position="25"/>
    </location>
</feature>
<dbReference type="RefSeq" id="WP_148751987.1">
    <property type="nucleotide sequence ID" value="NZ_VSSR01000025.1"/>
</dbReference>
<name>A0A5S4WNU5_9BRAD</name>
<dbReference type="SUPFAM" id="SSF63829">
    <property type="entry name" value="Calcium-dependent phosphotriesterase"/>
    <property type="match status" value="1"/>
</dbReference>
<accession>A0A5S4WNU5</accession>
<keyword evidence="1" id="KW-0732">Signal</keyword>
<gene>
    <name evidence="2" type="ORF">FXB38_16835</name>
</gene>
<protein>
    <submittedName>
        <fullName evidence="2">Carboxypeptidase regulatory-like domain-containing protein</fullName>
    </submittedName>
</protein>
<keyword evidence="2" id="KW-0645">Protease</keyword>
<comment type="caution">
    <text evidence="2">The sequence shown here is derived from an EMBL/GenBank/DDBJ whole genome shotgun (WGS) entry which is preliminary data.</text>
</comment>
<feature type="chain" id="PRO_5024313605" evidence="1">
    <location>
        <begin position="26"/>
        <end position="741"/>
    </location>
</feature>
<evidence type="ECO:0000313" key="2">
    <source>
        <dbReference type="EMBL" id="TYL83733.1"/>
    </source>
</evidence>
<reference evidence="2 3" key="1">
    <citation type="submission" date="2019-08" db="EMBL/GenBank/DDBJ databases">
        <title>Bradyrhizobium hipponensis sp. nov., a rhizobium isolated from a Lupinus angustifolius root nodule in Tunisia.</title>
        <authorList>
            <person name="Off K."/>
            <person name="Rejili M."/>
            <person name="Mars M."/>
            <person name="Brachmann A."/>
            <person name="Marin M."/>
        </authorList>
    </citation>
    <scope>NUCLEOTIDE SEQUENCE [LARGE SCALE GENOMIC DNA]</scope>
    <source>
        <strain evidence="2 3">CTAW11</strain>
    </source>
</reference>
<sequence>MAPRIGPIAALALVFAFARLPIASAQQTLSVDIGAHDIGGTVRSADGPEGGVWVIAETQDLGTRFAKVVVTDDAGRFVIPDLPAAHYQVWSRGYGLVDSPKVGGERGQRLKLDAVIAPDRAAAAQYYPAIYWFSLLKPPGPDKFPGTGANGNGIPSEFKTRDQWLDVIKTNGCGNCHQIGNYATRTVPPEFDHLPSVAAWARRLQSGPGGTTMVRTMGRLLTPDGGHLAALADWTDRIKAGELPRTAPSRPMGIERNLVVTIRDWLDPKHYLHDLAATDKRQPTVNANGPLYGATELSSNTMPVLDPVHDVKSVVDVPVREPESTPSSALANPVFASSPYFGREQVWDSQVNAHSPAMDRDGRIYFTAQTRSPAEVPVYCGKDSPLRSAQLYPLTARPEGFSQNSRQVTVYDPRTGKFTFIDTCFGTQHLNFAEDEANTLWFSNNTQGRNAVVGWVNTRRFWSDGDAAAAQGWTALVVDTNGNGRRDEGYNEPGQPIDASKDTRIPLGLYGISASPLDGSIWGSSLPHPGYIIRVDPGSNPPDTALSEVYRVPLPGYGIRGMDVDRDGVVWVPLDSGHIGSFDRRKCKGPLNGPGAEQGDRCPEGWSFYPLPGPPLQGDTAAAENPYYLWVDQHDILGLGANTPIATGNQSDSLHALVNGRFVELRVPYPMGFFAKQIDGRIDDPTAGWKGRGLWVTSGNRTPVHIEGTDAPHPGAPGATEATRSSPLVVQFQLRPDPVAH</sequence>
<dbReference type="OrthoDB" id="7578032at2"/>
<dbReference type="GO" id="GO:0004180">
    <property type="term" value="F:carboxypeptidase activity"/>
    <property type="evidence" value="ECO:0007669"/>
    <property type="project" value="UniProtKB-KW"/>
</dbReference>
<evidence type="ECO:0000256" key="1">
    <source>
        <dbReference type="SAM" id="SignalP"/>
    </source>
</evidence>
<evidence type="ECO:0000313" key="3">
    <source>
        <dbReference type="Proteomes" id="UP000324853"/>
    </source>
</evidence>
<dbReference type="Proteomes" id="UP000324853">
    <property type="component" value="Unassembled WGS sequence"/>
</dbReference>
<proteinExistence type="predicted"/>
<keyword evidence="3" id="KW-1185">Reference proteome</keyword>
<keyword evidence="2" id="KW-0378">Hydrolase</keyword>
<dbReference type="SUPFAM" id="SSF117074">
    <property type="entry name" value="Hypothetical protein PA1324"/>
    <property type="match status" value="1"/>
</dbReference>
<keyword evidence="2" id="KW-0121">Carboxypeptidase</keyword>
<organism evidence="2 3">
    <name type="scientific">Bradyrhizobium cytisi</name>
    <dbReference type="NCBI Taxonomy" id="515489"/>
    <lineage>
        <taxon>Bacteria</taxon>
        <taxon>Pseudomonadati</taxon>
        <taxon>Pseudomonadota</taxon>
        <taxon>Alphaproteobacteria</taxon>
        <taxon>Hyphomicrobiales</taxon>
        <taxon>Nitrobacteraceae</taxon>
        <taxon>Bradyrhizobium</taxon>
    </lineage>
</organism>
<dbReference type="EMBL" id="VSSR01000025">
    <property type="protein sequence ID" value="TYL83733.1"/>
    <property type="molecule type" value="Genomic_DNA"/>
</dbReference>
<dbReference type="AlphaFoldDB" id="A0A5S4WNU5"/>